<dbReference type="Pfam" id="PF00145">
    <property type="entry name" value="DNA_methylase"/>
    <property type="match status" value="1"/>
</dbReference>
<dbReference type="EC" id="2.1.1.37" evidence="1"/>
<keyword evidence="2" id="KW-0489">Methyltransferase</keyword>
<dbReference type="GO" id="GO:0003677">
    <property type="term" value="F:DNA binding"/>
    <property type="evidence" value="ECO:0007669"/>
    <property type="project" value="TreeGrafter"/>
</dbReference>
<dbReference type="GO" id="GO:0003886">
    <property type="term" value="F:DNA (cytosine-5-)-methyltransferase activity"/>
    <property type="evidence" value="ECO:0007669"/>
    <property type="project" value="UniProtKB-EC"/>
</dbReference>
<keyword evidence="4" id="KW-0949">S-adenosyl-L-methionine</keyword>
<protein>
    <recommendedName>
        <fullName evidence="1">DNA (cytosine-5-)-methyltransferase</fullName>
        <ecNumber evidence="1">2.1.1.37</ecNumber>
    </recommendedName>
</protein>
<name>A0A0F9BHR9_9ZZZZ</name>
<dbReference type="InterPro" id="IPR050390">
    <property type="entry name" value="C5-Methyltransferase"/>
</dbReference>
<organism evidence="5">
    <name type="scientific">marine sediment metagenome</name>
    <dbReference type="NCBI Taxonomy" id="412755"/>
    <lineage>
        <taxon>unclassified sequences</taxon>
        <taxon>metagenomes</taxon>
        <taxon>ecological metagenomes</taxon>
    </lineage>
</organism>
<dbReference type="Gene3D" id="3.40.50.150">
    <property type="entry name" value="Vaccinia Virus protein VP39"/>
    <property type="match status" value="1"/>
</dbReference>
<reference evidence="5" key="1">
    <citation type="journal article" date="2015" name="Nature">
        <title>Complex archaea that bridge the gap between prokaryotes and eukaryotes.</title>
        <authorList>
            <person name="Spang A."/>
            <person name="Saw J.H."/>
            <person name="Jorgensen S.L."/>
            <person name="Zaremba-Niedzwiedzka K."/>
            <person name="Martijn J."/>
            <person name="Lind A.E."/>
            <person name="van Eijk R."/>
            <person name="Schleper C."/>
            <person name="Guy L."/>
            <person name="Ettema T.J."/>
        </authorList>
    </citation>
    <scope>NUCLEOTIDE SEQUENCE</scope>
</reference>
<sequence length="344" mass="38667">AVRPTALGVYIFAGGFTCGVSDHFDVAAQLEEGNFGAATTRANFPTLPVFTKREEWPSVDRLRELSPDLIYGNPPCAAWSAAGSTKGRGKDRWRTDPRVDFHRNMVKTCLDVSPTVWAFESVTQMLSHGKDLVDGFTETAQDAGYSVTTLLTDGLNHGLAQRRRRAFFVAHKVELDWGDPQPVWKTVGDVLQGVEPWDYPREHENAHRLLPRLKQGGRLRDIFDEEYPPGTKGRPSFILRRLRWDEPSRSIAGNADYIHPLEDRMLAPNELAALCGYPADYQWVGSLHGLYQQVGRAVLPNVASWLAGVVSHGVRRARSEVEPGMYHLDFLKRAEALHKERRVQ</sequence>
<dbReference type="EMBL" id="LAZR01040881">
    <property type="protein sequence ID" value="KKL13372.1"/>
    <property type="molecule type" value="Genomic_DNA"/>
</dbReference>
<dbReference type="PANTHER" id="PTHR10629">
    <property type="entry name" value="CYTOSINE-SPECIFIC METHYLTRANSFERASE"/>
    <property type="match status" value="1"/>
</dbReference>
<keyword evidence="3" id="KW-0808">Transferase</keyword>
<evidence type="ECO:0000256" key="4">
    <source>
        <dbReference type="ARBA" id="ARBA00022691"/>
    </source>
</evidence>
<dbReference type="SUPFAM" id="SSF53335">
    <property type="entry name" value="S-adenosyl-L-methionine-dependent methyltransferases"/>
    <property type="match status" value="1"/>
</dbReference>
<dbReference type="InterPro" id="IPR029063">
    <property type="entry name" value="SAM-dependent_MTases_sf"/>
</dbReference>
<dbReference type="GO" id="GO:0044027">
    <property type="term" value="P:negative regulation of gene expression via chromosomal CpG island methylation"/>
    <property type="evidence" value="ECO:0007669"/>
    <property type="project" value="TreeGrafter"/>
</dbReference>
<dbReference type="AlphaFoldDB" id="A0A0F9BHR9"/>
<accession>A0A0F9BHR9</accession>
<dbReference type="GO" id="GO:0032259">
    <property type="term" value="P:methylation"/>
    <property type="evidence" value="ECO:0007669"/>
    <property type="project" value="UniProtKB-KW"/>
</dbReference>
<feature type="non-terminal residue" evidence="5">
    <location>
        <position position="1"/>
    </location>
</feature>
<dbReference type="Gene3D" id="3.90.120.10">
    <property type="entry name" value="DNA Methylase, subunit A, domain 2"/>
    <property type="match status" value="1"/>
</dbReference>
<dbReference type="PANTHER" id="PTHR10629:SF52">
    <property type="entry name" value="DNA (CYTOSINE-5)-METHYLTRANSFERASE 1"/>
    <property type="match status" value="1"/>
</dbReference>
<dbReference type="PROSITE" id="PS51679">
    <property type="entry name" value="SAM_MT_C5"/>
    <property type="match status" value="1"/>
</dbReference>
<evidence type="ECO:0000256" key="3">
    <source>
        <dbReference type="ARBA" id="ARBA00022679"/>
    </source>
</evidence>
<proteinExistence type="predicted"/>
<evidence type="ECO:0000313" key="5">
    <source>
        <dbReference type="EMBL" id="KKL13372.1"/>
    </source>
</evidence>
<dbReference type="InterPro" id="IPR001525">
    <property type="entry name" value="C5_MeTfrase"/>
</dbReference>
<evidence type="ECO:0000256" key="2">
    <source>
        <dbReference type="ARBA" id="ARBA00022603"/>
    </source>
</evidence>
<comment type="caution">
    <text evidence="5">The sequence shown here is derived from an EMBL/GenBank/DDBJ whole genome shotgun (WGS) entry which is preliminary data.</text>
</comment>
<gene>
    <name evidence="5" type="ORF">LCGC14_2526410</name>
</gene>
<evidence type="ECO:0000256" key="1">
    <source>
        <dbReference type="ARBA" id="ARBA00011975"/>
    </source>
</evidence>